<feature type="domain" description="Fibronectin type-III" evidence="2">
    <location>
        <begin position="589"/>
        <end position="682"/>
    </location>
</feature>
<gene>
    <name evidence="3" type="ORF">NCTC13532_01292</name>
</gene>
<name>A0A381FG37_9FLAO</name>
<dbReference type="Pfam" id="PF23759">
    <property type="entry name" value="GBD_T9SS_assoc"/>
    <property type="match status" value="1"/>
</dbReference>
<dbReference type="InterPro" id="IPR026444">
    <property type="entry name" value="Secre_tail"/>
</dbReference>
<keyword evidence="1" id="KW-0732">Signal</keyword>
<dbReference type="InterPro" id="IPR036116">
    <property type="entry name" value="FN3_sf"/>
</dbReference>
<dbReference type="Pfam" id="PF18962">
    <property type="entry name" value="Por_Secre_tail"/>
    <property type="match status" value="1"/>
</dbReference>
<dbReference type="Gene3D" id="2.60.120.260">
    <property type="entry name" value="Galactose-binding domain-like"/>
    <property type="match status" value="1"/>
</dbReference>
<protein>
    <submittedName>
        <fullName evidence="3">Por secretion system C-terminal sorting domain</fullName>
    </submittedName>
</protein>
<dbReference type="Proteomes" id="UP000254282">
    <property type="component" value="Unassembled WGS sequence"/>
</dbReference>
<dbReference type="InterPro" id="IPR056600">
    <property type="entry name" value="GBD_T9SS_assoc"/>
</dbReference>
<dbReference type="RefSeq" id="WP_115619691.1">
    <property type="nucleotide sequence ID" value="NZ_UFVR01000004.1"/>
</dbReference>
<dbReference type="AlphaFoldDB" id="A0A381FG37"/>
<dbReference type="PROSITE" id="PS50853">
    <property type="entry name" value="FN3"/>
    <property type="match status" value="3"/>
</dbReference>
<dbReference type="Gene3D" id="2.60.40.10">
    <property type="entry name" value="Immunoglobulins"/>
    <property type="match status" value="3"/>
</dbReference>
<dbReference type="EMBL" id="UFVR01000004">
    <property type="protein sequence ID" value="SUX45487.1"/>
    <property type="molecule type" value="Genomic_DNA"/>
</dbReference>
<dbReference type="Pfam" id="PF00041">
    <property type="entry name" value="fn3"/>
    <property type="match status" value="2"/>
</dbReference>
<proteinExistence type="predicted"/>
<accession>A0A381FG37</accession>
<dbReference type="SUPFAM" id="SSF49265">
    <property type="entry name" value="Fibronectin type III"/>
    <property type="match status" value="2"/>
</dbReference>
<feature type="domain" description="Fibronectin type-III" evidence="2">
    <location>
        <begin position="860"/>
        <end position="955"/>
    </location>
</feature>
<dbReference type="Gene3D" id="2.60.120.200">
    <property type="match status" value="1"/>
</dbReference>
<dbReference type="NCBIfam" id="TIGR04183">
    <property type="entry name" value="Por_Secre_tail"/>
    <property type="match status" value="1"/>
</dbReference>
<dbReference type="SMART" id="SM00060">
    <property type="entry name" value="FN3"/>
    <property type="match status" value="3"/>
</dbReference>
<evidence type="ECO:0000259" key="2">
    <source>
        <dbReference type="PROSITE" id="PS50853"/>
    </source>
</evidence>
<evidence type="ECO:0000313" key="4">
    <source>
        <dbReference type="Proteomes" id="UP000254282"/>
    </source>
</evidence>
<evidence type="ECO:0000256" key="1">
    <source>
        <dbReference type="ARBA" id="ARBA00022729"/>
    </source>
</evidence>
<evidence type="ECO:0000313" key="3">
    <source>
        <dbReference type="EMBL" id="SUX45487.1"/>
    </source>
</evidence>
<dbReference type="CDD" id="cd00063">
    <property type="entry name" value="FN3"/>
    <property type="match status" value="3"/>
</dbReference>
<organism evidence="3 4">
    <name type="scientific">Chryseobacterium indoltheticum</name>
    <dbReference type="NCBI Taxonomy" id="254"/>
    <lineage>
        <taxon>Bacteria</taxon>
        <taxon>Pseudomonadati</taxon>
        <taxon>Bacteroidota</taxon>
        <taxon>Flavobacteriia</taxon>
        <taxon>Flavobacteriales</taxon>
        <taxon>Weeksellaceae</taxon>
        <taxon>Chryseobacterium group</taxon>
        <taxon>Chryseobacterium</taxon>
    </lineage>
</organism>
<reference evidence="3 4" key="1">
    <citation type="submission" date="2018-06" db="EMBL/GenBank/DDBJ databases">
        <authorList>
            <consortium name="Pathogen Informatics"/>
            <person name="Doyle S."/>
        </authorList>
    </citation>
    <scope>NUCLEOTIDE SEQUENCE [LARGE SCALE GENOMIC DNA]</scope>
    <source>
        <strain evidence="3 4">NCTC13532</strain>
    </source>
</reference>
<feature type="domain" description="Fibronectin type-III" evidence="2">
    <location>
        <begin position="328"/>
        <end position="425"/>
    </location>
</feature>
<dbReference type="InterPro" id="IPR013783">
    <property type="entry name" value="Ig-like_fold"/>
</dbReference>
<sequence length="1181" mass="122938">MKNLYKKSRHLCHGLKSLGFATLAMFGALQSVKAQVGLYNFSQGSGSFNSIVSSGTLLAGSAATTGTTNDTAGWAATIPFNFNFNNINYTSVFVNSNGGVIFGTTTSTSSSVISSSTAYSGAIGVMNRDLWGAFVTSGVTTSGSNIITNVASFKGIEIGKSLNNVNGIPANTTITAFDENAGTITMSAAATASSATAVIRYGTGKILTATEGNAPNREFVIEWIGYNDYATTAAGSNYLNFQLRLAESTNVVSIVYGPNFNISTTARTNEIGLRGASNSDFNNRSASATATWGTTTAGTTNSASVHRDNLIFPVSGQTFTWTPPTCIVPSGVTVSNLTTATATVNWTTPFSAPSNGYEVYYSTSNTAPTSSTVLNITNSVTSTTTSAPLSGLSSGTTYYVWVRSVCVGTDRSAWTAVSSFTTICTSINAPYFENFDTTAVGSSTNTNAPNCWKYLEPSGWAGYGHVNTYNTSAPNGYYIYTDAATTGGGMLVSPPTANLMNGNNRVRFFANAGGSGYTMEVGTLSDPMDASTFVAIGNPISLTTTFTQYTVNIPSGTNQFLAFRHSGGGVYRSVRFDDINVELVPSCIEPTSIVTSNVTSSGATVSWTAPATVPTNGYEYYYATTNTAPTTTTAASGTSSGVSTSVSGLAANTTYYIWIRSVCTTSTKSAWSLMSTFTTACNVYVPSYTNDFSTFPGTCWTLANGGTPSTGSGTGTTNYWVEDGFLNNTTVGAARINLFSSGRAGWLISPVFNLAAGGYQVKFNYGITTYSGTAVSAMGSDDVVNVLMSTDNGATWAIIQTWNAANAPNNTNNTFTYPVASTSNQVKFAIYGSDGTTDDSQDYNFYIDNFTVETAPACAGPTALASSALTATGATVSWMAPANAPANGYDVYVGTTSTAPTASSTPTYPGVTATTQAITGTSGTTYYVWVRSKCSASEDSIWAGPVSFTLLIPAPVNDVCSGAIALTPGATFAQNAITTTNVGATTDGTTSCQTSRGDNVWYTVVVPASGSITIETQSVAGSGLLDTVLSVYSGTCSGTLTSIACDDDSSADGSFSLVSLTGQTPGATLYVSVWRYTGTIGGTSSNGQFKLSAYDATLSTSETVKAKNDIKAYPNPFADVLNISDVSNVKSISVVDISGKLVKTFDKPESTLHLRELNSGMYLVILNMKDGSKQTIKAIKK</sequence>
<dbReference type="InterPro" id="IPR003961">
    <property type="entry name" value="FN3_dom"/>
</dbReference>